<evidence type="ECO:0000256" key="1">
    <source>
        <dbReference type="ARBA" id="ARBA00004123"/>
    </source>
</evidence>
<evidence type="ECO:0000313" key="4">
    <source>
        <dbReference type="EMBL" id="KAK7253049.1"/>
    </source>
</evidence>
<feature type="domain" description="CCT" evidence="3">
    <location>
        <begin position="199"/>
        <end position="236"/>
    </location>
</feature>
<dbReference type="PANTHER" id="PTHR31319">
    <property type="entry name" value="ZINC FINGER PROTEIN CONSTANS-LIKE 4"/>
    <property type="match status" value="1"/>
</dbReference>
<comment type="caution">
    <text evidence="4">The sequence shown here is derived from an EMBL/GenBank/DDBJ whole genome shotgun (WGS) entry which is preliminary data.</text>
</comment>
<evidence type="ECO:0000259" key="3">
    <source>
        <dbReference type="Pfam" id="PF06203"/>
    </source>
</evidence>
<protein>
    <recommendedName>
        <fullName evidence="3">CCT domain-containing protein</fullName>
    </recommendedName>
</protein>
<reference evidence="4 5" key="1">
    <citation type="submission" date="2024-01" db="EMBL/GenBank/DDBJ databases">
        <title>The genomes of 5 underutilized Papilionoideae crops provide insights into root nodulation and disease resistanc.</title>
        <authorList>
            <person name="Yuan L."/>
        </authorList>
    </citation>
    <scope>NUCLEOTIDE SEQUENCE [LARGE SCALE GENOMIC DNA]</scope>
    <source>
        <strain evidence="4">ZHUSHIDOU_FW_LH</strain>
        <tissue evidence="4">Leaf</tissue>
    </source>
</reference>
<comment type="subcellular location">
    <subcellularLocation>
        <location evidence="1">Nucleus</location>
    </subcellularLocation>
</comment>
<dbReference type="GO" id="GO:0003700">
    <property type="term" value="F:DNA-binding transcription factor activity"/>
    <property type="evidence" value="ECO:0007669"/>
    <property type="project" value="TreeGrafter"/>
</dbReference>
<dbReference type="Pfam" id="PF06203">
    <property type="entry name" value="CCT"/>
    <property type="match status" value="1"/>
</dbReference>
<dbReference type="Proteomes" id="UP001372338">
    <property type="component" value="Unassembled WGS sequence"/>
</dbReference>
<dbReference type="PANTHER" id="PTHR31319:SF103">
    <property type="entry name" value="CCT MOTIF FAMILY PROTEIN"/>
    <property type="match status" value="1"/>
</dbReference>
<evidence type="ECO:0000256" key="2">
    <source>
        <dbReference type="ARBA" id="ARBA00023242"/>
    </source>
</evidence>
<sequence length="268" mass="30641">MSSDLLFFSDPFFTGPSVDDNSFKSLDPFSSSSFFSFSPSITDFETQVQPMQNGPNLKSEFRDLYSLDGCEVKSEEWQIGVDYYYNQHQHFVPESYSSSTSGAESASKLMQRSLSCSSFNGKPGFLFDSQTDDILMNSPNFQCHPLSSPENSFFTAQLKRRVCSTGDLQHMKETQSSQSDSSLLQEANFKVGRYSAEERKEKISKYRAKRSQRKFNKTIKTLADNRTRIRGRFARNDDIPKAPPCLTKEEEGLEEFWVEFIEGLTRSF</sequence>
<organism evidence="4 5">
    <name type="scientific">Crotalaria pallida</name>
    <name type="common">Smooth rattlebox</name>
    <name type="synonym">Crotalaria striata</name>
    <dbReference type="NCBI Taxonomy" id="3830"/>
    <lineage>
        <taxon>Eukaryota</taxon>
        <taxon>Viridiplantae</taxon>
        <taxon>Streptophyta</taxon>
        <taxon>Embryophyta</taxon>
        <taxon>Tracheophyta</taxon>
        <taxon>Spermatophyta</taxon>
        <taxon>Magnoliopsida</taxon>
        <taxon>eudicotyledons</taxon>
        <taxon>Gunneridae</taxon>
        <taxon>Pentapetalae</taxon>
        <taxon>rosids</taxon>
        <taxon>fabids</taxon>
        <taxon>Fabales</taxon>
        <taxon>Fabaceae</taxon>
        <taxon>Papilionoideae</taxon>
        <taxon>50 kb inversion clade</taxon>
        <taxon>genistoids sensu lato</taxon>
        <taxon>core genistoids</taxon>
        <taxon>Crotalarieae</taxon>
        <taxon>Crotalaria</taxon>
    </lineage>
</organism>
<dbReference type="GO" id="GO:0005634">
    <property type="term" value="C:nucleus"/>
    <property type="evidence" value="ECO:0007669"/>
    <property type="project" value="UniProtKB-SubCell"/>
</dbReference>
<accession>A0AAN9EEL6</accession>
<evidence type="ECO:0000313" key="5">
    <source>
        <dbReference type="Proteomes" id="UP001372338"/>
    </source>
</evidence>
<name>A0AAN9EEL6_CROPI</name>
<dbReference type="GO" id="GO:0009909">
    <property type="term" value="P:regulation of flower development"/>
    <property type="evidence" value="ECO:0007669"/>
    <property type="project" value="InterPro"/>
</dbReference>
<gene>
    <name evidence="4" type="ORF">RIF29_37447</name>
</gene>
<keyword evidence="5" id="KW-1185">Reference proteome</keyword>
<dbReference type="AlphaFoldDB" id="A0AAN9EEL6"/>
<dbReference type="InterPro" id="IPR045281">
    <property type="entry name" value="CONSTANS-like"/>
</dbReference>
<dbReference type="EMBL" id="JAYWIO010000007">
    <property type="protein sequence ID" value="KAK7253049.1"/>
    <property type="molecule type" value="Genomic_DNA"/>
</dbReference>
<proteinExistence type="predicted"/>
<keyword evidence="2" id="KW-0539">Nucleus</keyword>
<dbReference type="InterPro" id="IPR010402">
    <property type="entry name" value="CCT_domain"/>
</dbReference>